<dbReference type="OrthoDB" id="7864349at2"/>
<sequence length="151" mass="15457">MAANGPDTMVKAGALASALLIAGCASPSLWMGDGGAFLGRAAVNGAVFDVWRKGDVAEAHRMGWDARLARYPMVLRGGVAISALSGCAVRPGSLEGDQAFVRARLDCGGEGQARPGPAPLPPVEIVCVLPPEPVGLDGQAPEVFLTDCFVE</sequence>
<accession>A0A1G8XS40</accession>
<evidence type="ECO:0000313" key="1">
    <source>
        <dbReference type="EMBL" id="SDJ93368.1"/>
    </source>
</evidence>
<organism evidence="1 2">
    <name type="scientific">Meinhardsimonia xiamenensis</name>
    <dbReference type="NCBI Taxonomy" id="990712"/>
    <lineage>
        <taxon>Bacteria</taxon>
        <taxon>Pseudomonadati</taxon>
        <taxon>Pseudomonadota</taxon>
        <taxon>Alphaproteobacteria</taxon>
        <taxon>Rhodobacterales</taxon>
        <taxon>Paracoccaceae</taxon>
        <taxon>Meinhardsimonia</taxon>
    </lineage>
</organism>
<keyword evidence="2" id="KW-1185">Reference proteome</keyword>
<dbReference type="Proteomes" id="UP000199328">
    <property type="component" value="Unassembled WGS sequence"/>
</dbReference>
<evidence type="ECO:0000313" key="2">
    <source>
        <dbReference type="Proteomes" id="UP000199328"/>
    </source>
</evidence>
<gene>
    <name evidence="1" type="ORF">SAMN05216257_10138</name>
</gene>
<reference evidence="2" key="1">
    <citation type="submission" date="2016-10" db="EMBL/GenBank/DDBJ databases">
        <authorList>
            <person name="Varghese N."/>
            <person name="Submissions S."/>
        </authorList>
    </citation>
    <scope>NUCLEOTIDE SEQUENCE [LARGE SCALE GENOMIC DNA]</scope>
    <source>
        <strain evidence="2">CGMCC 1.10789</strain>
    </source>
</reference>
<dbReference type="EMBL" id="FNFV01000001">
    <property type="protein sequence ID" value="SDJ93368.1"/>
    <property type="molecule type" value="Genomic_DNA"/>
</dbReference>
<name>A0A1G8XS40_9RHOB</name>
<dbReference type="AlphaFoldDB" id="A0A1G8XS40"/>
<protein>
    <submittedName>
        <fullName evidence="1">Uncharacterized protein</fullName>
    </submittedName>
</protein>
<proteinExistence type="predicted"/>
<dbReference type="STRING" id="990712.SAMN05216257_10138"/>
<dbReference type="RefSeq" id="WP_092497018.1">
    <property type="nucleotide sequence ID" value="NZ_FNFV01000001.1"/>
</dbReference>